<evidence type="ECO:0008006" key="3">
    <source>
        <dbReference type="Google" id="ProtNLM"/>
    </source>
</evidence>
<protein>
    <recommendedName>
        <fullName evidence="3">ABC-type branched-chain amino acid transport system, substrate-binding protein</fullName>
    </recommendedName>
</protein>
<name>A0A1H0YSM6_9ACTN</name>
<dbReference type="SUPFAM" id="SSF53822">
    <property type="entry name" value="Periplasmic binding protein-like I"/>
    <property type="match status" value="1"/>
</dbReference>
<sequence>MESDRSRPHFAGLHALLTLIQSLYHRPRFFTAPSSHDRRGDQPLPLVCLHRDRSAANFLPALKESLDSTLPQVPHTLLDADEVADTAADDAAEPLLPLLHALQRELGKDELTSGGLGEFDNYKLVEWLTRQHLPPEQGKRDRPVVNLLREWTGGRPGGGGLRSVVAEVPHALTRFVLSVVLWIGQLLGMRWLAGRVPGLGAEARWIMGQRFMVPRHSTSFQGFAERLTLDRRASESEEQIKKLLLHAFLEDLRIAYRRRRWRIVPRRPGWRRTTYVTVLLDNIGEANGGWELLRLINEVRNETGRLDPLLVVAATDDPPRHPEEPAPSFNSAVHANEALSEWRRRLPTRRQKLAPDARYLHIELPVDASAAELSQEDHTAWQDRVGWHPRRAPLLARRYLCEALVLVLLTAGLIQPTLTVSESVGANCAVVGPWSSGTVSTRVSDLGPAGTQCLGYSDSAAQVFGSNERLRYAQSAVHAQNERAKRLHEGNPDRPYVTLVYFAGLTNSSSGPRTDHAVAEELEGLLLRQREQNTRSDSEPLLRIVVANGGTGMRGAPEVARELLVPLVESDPTILGVVGMDRSVVETEQAIRILGEHGVPVLGSTLTSTGLAELTPLYFQLVPGNERQAELLGSYAAHVDASRITVYHPPTTGRNTYAATLLRELTQRLRDTGIALDKRGWKRSVSELEPLCAERTDRRREIAFYAGRENAFGDFLRAVRRNCTDSAELPRIVASDAVSRFVADSRSREHADFNGVTVSYVGLGSPVVLAGRDCVAGRADSLPGAGPQLSAFCAGYHGLREELRSELPDSEVPDMPWPGERVGGLYDAAGLFVDAVFAIRLQRGPAGDGVTPHRAEVAQQLRALTFEGATGTIDFGRSRIADERSLAVLRIRNINELAGPEGTPSCVHLIGTVYGGGHPDTATGCPRGG</sequence>
<proteinExistence type="predicted"/>
<reference evidence="2" key="1">
    <citation type="submission" date="2016-10" db="EMBL/GenBank/DDBJ databases">
        <authorList>
            <person name="Varghese N."/>
            <person name="Submissions S."/>
        </authorList>
    </citation>
    <scope>NUCLEOTIDE SEQUENCE [LARGE SCALE GENOMIC DNA]</scope>
    <source>
        <strain evidence="2">DSM 45459</strain>
    </source>
</reference>
<gene>
    <name evidence="1" type="ORF">SAMN04489718_0653</name>
</gene>
<keyword evidence="2" id="KW-1185">Reference proteome</keyword>
<dbReference type="EMBL" id="FNKO01000001">
    <property type="protein sequence ID" value="SDQ18237.1"/>
    <property type="molecule type" value="Genomic_DNA"/>
</dbReference>
<dbReference type="AlphaFoldDB" id="A0A1H0YSM6"/>
<dbReference type="Proteomes" id="UP000199301">
    <property type="component" value="Unassembled WGS sequence"/>
</dbReference>
<dbReference type="OrthoDB" id="3440574at2"/>
<dbReference type="Gene3D" id="3.40.50.2300">
    <property type="match status" value="1"/>
</dbReference>
<evidence type="ECO:0000313" key="2">
    <source>
        <dbReference type="Proteomes" id="UP000199301"/>
    </source>
</evidence>
<evidence type="ECO:0000313" key="1">
    <source>
        <dbReference type="EMBL" id="SDQ18237.1"/>
    </source>
</evidence>
<dbReference type="STRING" id="995062.SAMN04489718_0653"/>
<accession>A0A1H0YSM6</accession>
<dbReference type="RefSeq" id="WP_092520933.1">
    <property type="nucleotide sequence ID" value="NZ_FNKO01000001.1"/>
</dbReference>
<dbReference type="InterPro" id="IPR028082">
    <property type="entry name" value="Peripla_BP_I"/>
</dbReference>
<organism evidence="1 2">
    <name type="scientific">Actinopolyspora saharensis</name>
    <dbReference type="NCBI Taxonomy" id="995062"/>
    <lineage>
        <taxon>Bacteria</taxon>
        <taxon>Bacillati</taxon>
        <taxon>Actinomycetota</taxon>
        <taxon>Actinomycetes</taxon>
        <taxon>Actinopolysporales</taxon>
        <taxon>Actinopolysporaceae</taxon>
        <taxon>Actinopolyspora</taxon>
    </lineage>
</organism>